<dbReference type="EMBL" id="PFQG01000059">
    <property type="protein sequence ID" value="PJA22996.1"/>
    <property type="molecule type" value="Genomic_DNA"/>
</dbReference>
<reference evidence="2" key="1">
    <citation type="submission" date="2017-09" db="EMBL/GenBank/DDBJ databases">
        <title>Depth-based differentiation of microbial function through sediment-hosted aquifers and enrichment of novel symbionts in the deep terrestrial subsurface.</title>
        <authorList>
            <person name="Probst A.J."/>
            <person name="Ladd B."/>
            <person name="Jarett J.K."/>
            <person name="Geller-Mcgrath D.E."/>
            <person name="Sieber C.M.K."/>
            <person name="Emerson J.B."/>
            <person name="Anantharaman K."/>
            <person name="Thomas B.C."/>
            <person name="Malmstrom R."/>
            <person name="Stieglmeier M."/>
            <person name="Klingl A."/>
            <person name="Woyke T."/>
            <person name="Ryan C.M."/>
            <person name="Banfield J.F."/>
        </authorList>
    </citation>
    <scope>NUCLEOTIDE SEQUENCE [LARGE SCALE GENOMIC DNA]</scope>
</reference>
<gene>
    <name evidence="1" type="ORF">COX59_01545</name>
</gene>
<dbReference type="Proteomes" id="UP000228627">
    <property type="component" value="Unassembled WGS sequence"/>
</dbReference>
<evidence type="ECO:0000313" key="1">
    <source>
        <dbReference type="EMBL" id="PJA22996.1"/>
    </source>
</evidence>
<comment type="caution">
    <text evidence="1">The sequence shown here is derived from an EMBL/GenBank/DDBJ whole genome shotgun (WGS) entry which is preliminary data.</text>
</comment>
<evidence type="ECO:0000313" key="2">
    <source>
        <dbReference type="Proteomes" id="UP000228627"/>
    </source>
</evidence>
<accession>A0A2M7W6S7</accession>
<feature type="non-terminal residue" evidence="1">
    <location>
        <position position="1"/>
    </location>
</feature>
<sequence>LLPGKRKMGKENTTVGMVALKTALENSQSFFIPQEVMTLSASDVGLLSQSMEVNFGTTMNPVFVKTSLGASLVTAGVEIVIPVVNVGPVSLMYVDPRREEFIAMGADLGRLAAGLLPDAVGRFTSKKSMLVCEAATKQAEAELGKKLGRVTFINDKDLQIIKAAAAGRPIVVYMPITAQPGEVKYLTTSAEDAAELAGDGRLVQIDDVNSSGASKMAARIYRAIIRGNSIPTQILADLAEGKVLSETAMQAIEAGIDPTGKEEAELTKMTLLARRIKLLEKFGTNADIIGELAGNKQAYVAAVIAQAGIIELGNDDLEKLALTVAEIEMAIPEVREVCLAQEYQLIDGLVPDLPKSEKALFRIPVIVNS</sequence>
<proteinExistence type="predicted"/>
<protein>
    <submittedName>
        <fullName evidence="1">Uncharacterized protein</fullName>
    </submittedName>
</protein>
<name>A0A2M7W6S7_9BACT</name>
<dbReference type="AlphaFoldDB" id="A0A2M7W6S7"/>
<organism evidence="1 2">
    <name type="scientific">Candidatus Beckwithbacteria bacterium CG_4_10_14_0_2_um_filter_47_25</name>
    <dbReference type="NCBI Taxonomy" id="1974493"/>
    <lineage>
        <taxon>Bacteria</taxon>
        <taxon>Candidatus Beckwithiibacteriota</taxon>
    </lineage>
</organism>